<keyword evidence="3" id="KW-0804">Transcription</keyword>
<comment type="caution">
    <text evidence="5">The sequence shown here is derived from an EMBL/GenBank/DDBJ whole genome shotgun (WGS) entry which is preliminary data.</text>
</comment>
<dbReference type="AlphaFoldDB" id="A0A8B3DGW5"/>
<dbReference type="GO" id="GO:0003700">
    <property type="term" value="F:DNA-binding transcription factor activity"/>
    <property type="evidence" value="ECO:0007669"/>
    <property type="project" value="InterPro"/>
</dbReference>
<dbReference type="PROSITE" id="PS51032">
    <property type="entry name" value="AP2_ERF"/>
    <property type="match status" value="1"/>
</dbReference>
<dbReference type="GO" id="GO:0003677">
    <property type="term" value="F:DNA binding"/>
    <property type="evidence" value="ECO:0007669"/>
    <property type="project" value="UniProtKB-KW"/>
</dbReference>
<evidence type="ECO:0000313" key="5">
    <source>
        <dbReference type="EMBL" id="RIW13864.1"/>
    </source>
</evidence>
<dbReference type="InterPro" id="IPR036955">
    <property type="entry name" value="AP2/ERF_dom_sf"/>
</dbReference>
<dbReference type="RefSeq" id="WP_114092124.1">
    <property type="nucleotide sequence ID" value="NZ_JBEEAT010000003.1"/>
</dbReference>
<reference evidence="5 6" key="1">
    <citation type="submission" date="2018-08" db="EMBL/GenBank/DDBJ databases">
        <title>Vibrio harveyi strains pathogenic to white snook Centropomus viridis Lockington (1877) and potential probiotic bacteria.</title>
        <authorList>
            <person name="Soto-Rodriguez S."/>
            <person name="Gomez-Gil B."/>
            <person name="Lozano-Olvera R."/>
        </authorList>
    </citation>
    <scope>NUCLEOTIDE SEQUENCE [LARGE SCALE GENOMIC DNA]</scope>
    <source>
        <strain evidence="5 6">CAIM 1508</strain>
    </source>
</reference>
<evidence type="ECO:0000256" key="3">
    <source>
        <dbReference type="ARBA" id="ARBA00023163"/>
    </source>
</evidence>
<name>A0A8B3DGW5_VIBHA</name>
<dbReference type="InterPro" id="IPR044925">
    <property type="entry name" value="His-Me_finger_sf"/>
</dbReference>
<protein>
    <recommendedName>
        <fullName evidence="4">AP2/ERF domain-containing protein</fullName>
    </recommendedName>
</protein>
<dbReference type="InterPro" id="IPR016177">
    <property type="entry name" value="DNA-bd_dom_sf"/>
</dbReference>
<dbReference type="Gene3D" id="3.90.75.20">
    <property type="match status" value="1"/>
</dbReference>
<keyword evidence="2" id="KW-0238">DNA-binding</keyword>
<evidence type="ECO:0000313" key="6">
    <source>
        <dbReference type="Proteomes" id="UP000253437"/>
    </source>
</evidence>
<feature type="domain" description="AP2/ERF" evidence="4">
    <location>
        <begin position="122"/>
        <end position="180"/>
    </location>
</feature>
<evidence type="ECO:0000259" key="4">
    <source>
        <dbReference type="PROSITE" id="PS51032"/>
    </source>
</evidence>
<proteinExistence type="predicted"/>
<sequence length="180" mass="20657">MATIKEIRRRFELAPELPSGLRNRITITSRAKAGMMAGSLGDSYYRVQVQGKSYSNTHIIAMLADLPRWQELRRNCKRGKDVELVVDHIDGNTMNNASSNLRIISNRENVLAGYNTKKGTSRYRGVSWSNKENRWKAFIRCPDTKRNIYLGSFNQEQDAYKAYTIKAKALYPDDSMDLEI</sequence>
<dbReference type="Gene3D" id="3.30.730.10">
    <property type="entry name" value="AP2/ERF domain"/>
    <property type="match status" value="1"/>
</dbReference>
<dbReference type="InterPro" id="IPR001471">
    <property type="entry name" value="AP2/ERF_dom"/>
</dbReference>
<organism evidence="5 6">
    <name type="scientific">Vibrio harveyi</name>
    <name type="common">Beneckea harveyi</name>
    <dbReference type="NCBI Taxonomy" id="669"/>
    <lineage>
        <taxon>Bacteria</taxon>
        <taxon>Pseudomonadati</taxon>
        <taxon>Pseudomonadota</taxon>
        <taxon>Gammaproteobacteria</taxon>
        <taxon>Vibrionales</taxon>
        <taxon>Vibrionaceae</taxon>
        <taxon>Vibrio</taxon>
    </lineage>
</organism>
<dbReference type="SUPFAM" id="SSF54171">
    <property type="entry name" value="DNA-binding domain"/>
    <property type="match status" value="1"/>
</dbReference>
<dbReference type="InterPro" id="IPR003615">
    <property type="entry name" value="HNH_nuc"/>
</dbReference>
<dbReference type="Proteomes" id="UP000253437">
    <property type="component" value="Unassembled WGS sequence"/>
</dbReference>
<dbReference type="Pfam" id="PF13392">
    <property type="entry name" value="HNH_3"/>
    <property type="match status" value="1"/>
</dbReference>
<dbReference type="SUPFAM" id="SSF54060">
    <property type="entry name" value="His-Me finger endonucleases"/>
    <property type="match status" value="1"/>
</dbReference>
<evidence type="ECO:0000256" key="2">
    <source>
        <dbReference type="ARBA" id="ARBA00023125"/>
    </source>
</evidence>
<evidence type="ECO:0000256" key="1">
    <source>
        <dbReference type="ARBA" id="ARBA00023015"/>
    </source>
</evidence>
<gene>
    <name evidence="5" type="ORF">DS957_010050</name>
</gene>
<dbReference type="EMBL" id="QOUW02000027">
    <property type="protein sequence ID" value="RIW13864.1"/>
    <property type="molecule type" value="Genomic_DNA"/>
</dbReference>
<keyword evidence="1" id="KW-0805">Transcription regulation</keyword>
<accession>A0A8B3DGW5</accession>